<dbReference type="GO" id="GO:0080120">
    <property type="term" value="P:CAAX-box protein maturation"/>
    <property type="evidence" value="ECO:0007669"/>
    <property type="project" value="UniProtKB-ARBA"/>
</dbReference>
<dbReference type="GO" id="GO:0006508">
    <property type="term" value="P:proteolysis"/>
    <property type="evidence" value="ECO:0007669"/>
    <property type="project" value="UniProtKB-KW"/>
</dbReference>
<protein>
    <submittedName>
        <fullName evidence="3">Metal-dependent membrane protease</fullName>
    </submittedName>
</protein>
<accession>A0A1D4S5Y8</accession>
<sequence>MTEHLNHSTVNHAHSSIWRSKHIVKKDFWLIPIYLIASNVIPIILFALVFGIFFMFGYNNKRFISDESILIIGSVIAEIIILLSFYSMHIRDHLIPLAIKRMRVVRKFILTIILTYIVSLVMISLYDWLIQFLPPSLQYSETQNQQLLEKMFENKLMLPFLFIDIVILTPIIEELLFRHLIIHELGKKITYTVATILSVILFAGAHMLSASSPFEMGSYIIIAAGLAFVYIKSGMNLAVSISLHILNNLISFIGIVLTQ</sequence>
<feature type="transmembrane region" description="Helical" evidence="1">
    <location>
        <begin position="108"/>
        <end position="129"/>
    </location>
</feature>
<dbReference type="PANTHER" id="PTHR36435">
    <property type="entry name" value="SLR1288 PROTEIN"/>
    <property type="match status" value="1"/>
</dbReference>
<dbReference type="PANTHER" id="PTHR36435:SF1">
    <property type="entry name" value="CAAX AMINO TERMINAL PROTEASE FAMILY PROTEIN"/>
    <property type="match status" value="1"/>
</dbReference>
<keyword evidence="3" id="KW-0645">Protease</keyword>
<evidence type="ECO:0000259" key="2">
    <source>
        <dbReference type="Pfam" id="PF02517"/>
    </source>
</evidence>
<reference evidence="3 6" key="2">
    <citation type="submission" date="2016-09" db="EMBL/GenBank/DDBJ databases">
        <authorList>
            <consortium name="Pathogen Informatics"/>
        </authorList>
    </citation>
    <scope>NUCLEOTIDE SEQUENCE [LARGE SCALE GENOMIC DNA]</scope>
    <source>
        <strain evidence="3 6">82B</strain>
    </source>
</reference>
<dbReference type="EMBL" id="FMPI01000035">
    <property type="protein sequence ID" value="SCT55207.1"/>
    <property type="molecule type" value="Genomic_DNA"/>
</dbReference>
<evidence type="ECO:0000256" key="1">
    <source>
        <dbReference type="SAM" id="Phobius"/>
    </source>
</evidence>
<keyword evidence="1" id="KW-0812">Transmembrane</keyword>
<dbReference type="RefSeq" id="WP_069996692.1">
    <property type="nucleotide sequence ID" value="NZ_FMPG01000023.1"/>
</dbReference>
<gene>
    <name evidence="3" type="ORF">SAMEA2297795_02675</name>
    <name evidence="4" type="ORF">SAMEA2297796_02618</name>
</gene>
<evidence type="ECO:0000313" key="5">
    <source>
        <dbReference type="Proteomes" id="UP000095412"/>
    </source>
</evidence>
<feature type="transmembrane region" description="Helical" evidence="1">
    <location>
        <begin position="214"/>
        <end position="231"/>
    </location>
</feature>
<dbReference type="Proteomes" id="UP000095412">
    <property type="component" value="Unassembled WGS sequence"/>
</dbReference>
<proteinExistence type="predicted"/>
<feature type="transmembrane region" description="Helical" evidence="1">
    <location>
        <begin position="189"/>
        <end position="208"/>
    </location>
</feature>
<dbReference type="InterPro" id="IPR052710">
    <property type="entry name" value="CAAX_protease"/>
</dbReference>
<keyword evidence="3" id="KW-0378">Hydrolase</keyword>
<feature type="domain" description="CAAX prenyl protease 2/Lysostaphin resistance protein A-like" evidence="2">
    <location>
        <begin position="158"/>
        <end position="250"/>
    </location>
</feature>
<feature type="transmembrane region" description="Helical" evidence="1">
    <location>
        <begin position="68"/>
        <end position="87"/>
    </location>
</feature>
<organism evidence="3 6">
    <name type="scientific">Staphylococcus caeli</name>
    <dbReference type="NCBI Taxonomy" id="2201815"/>
    <lineage>
        <taxon>Bacteria</taxon>
        <taxon>Bacillati</taxon>
        <taxon>Bacillota</taxon>
        <taxon>Bacilli</taxon>
        <taxon>Bacillales</taxon>
        <taxon>Staphylococcaceae</taxon>
        <taxon>Staphylococcus</taxon>
    </lineage>
</organism>
<reference evidence="4 5" key="1">
    <citation type="submission" date="2016-09" db="EMBL/GenBank/DDBJ databases">
        <authorList>
            <consortium name="Pathogen Informatics"/>
            <person name="Sun Q."/>
            <person name="Inoue M."/>
        </authorList>
    </citation>
    <scope>NUCLEOTIDE SEQUENCE [LARGE SCALE GENOMIC DNA]</scope>
    <source>
        <strain evidence="4 5">82C</strain>
    </source>
</reference>
<dbReference type="Proteomes" id="UP000095768">
    <property type="component" value="Unassembled WGS sequence"/>
</dbReference>
<dbReference type="GO" id="GO:0004175">
    <property type="term" value="F:endopeptidase activity"/>
    <property type="evidence" value="ECO:0007669"/>
    <property type="project" value="UniProtKB-ARBA"/>
</dbReference>
<dbReference type="OrthoDB" id="2411709at2"/>
<keyword evidence="5" id="KW-1185">Reference proteome</keyword>
<evidence type="ECO:0000313" key="3">
    <source>
        <dbReference type="EMBL" id="SCT52458.1"/>
    </source>
</evidence>
<dbReference type="Pfam" id="PF02517">
    <property type="entry name" value="Rce1-like"/>
    <property type="match status" value="1"/>
</dbReference>
<feature type="transmembrane region" description="Helical" evidence="1">
    <location>
        <begin position="156"/>
        <end position="177"/>
    </location>
</feature>
<dbReference type="InterPro" id="IPR003675">
    <property type="entry name" value="Rce1/LyrA-like_dom"/>
</dbReference>
<dbReference type="EMBL" id="FMPG01000023">
    <property type="protein sequence ID" value="SCT52458.1"/>
    <property type="molecule type" value="Genomic_DNA"/>
</dbReference>
<dbReference type="AlphaFoldDB" id="A0A1D4S5Y8"/>
<keyword evidence="1" id="KW-1133">Transmembrane helix</keyword>
<name>A0A1D4S5Y8_9STAP</name>
<evidence type="ECO:0000313" key="4">
    <source>
        <dbReference type="EMBL" id="SCT55207.1"/>
    </source>
</evidence>
<feature type="transmembrane region" description="Helical" evidence="1">
    <location>
        <begin position="28"/>
        <end position="56"/>
    </location>
</feature>
<feature type="transmembrane region" description="Helical" evidence="1">
    <location>
        <begin position="238"/>
        <end position="257"/>
    </location>
</feature>
<keyword evidence="1" id="KW-0472">Membrane</keyword>
<evidence type="ECO:0000313" key="6">
    <source>
        <dbReference type="Proteomes" id="UP000095768"/>
    </source>
</evidence>